<accession>A0ABS2HXS6</accession>
<dbReference type="Pfam" id="PF14350">
    <property type="entry name" value="Beta_protein"/>
    <property type="match status" value="1"/>
</dbReference>
<gene>
    <name evidence="1" type="ORF">JS521_16595</name>
</gene>
<dbReference type="EMBL" id="JAFEUF010000075">
    <property type="protein sequence ID" value="MBM7055455.1"/>
    <property type="molecule type" value="Genomic_DNA"/>
</dbReference>
<evidence type="ECO:0000313" key="1">
    <source>
        <dbReference type="EMBL" id="MBM7055455.1"/>
    </source>
</evidence>
<name>A0ABS2HXS6_9ACTN</name>
<reference evidence="1 2" key="1">
    <citation type="submission" date="2021-02" db="EMBL/GenBank/DDBJ databases">
        <title>Genome Streptomyces sp. RHZ10.</title>
        <authorList>
            <person name="Besaury L."/>
        </authorList>
    </citation>
    <scope>NUCLEOTIDE SEQUENCE [LARGE SCALE GENOMIC DNA]</scope>
    <source>
        <strain evidence="1 2">RHZ10</strain>
    </source>
</reference>
<dbReference type="RefSeq" id="WP_205083768.1">
    <property type="nucleotide sequence ID" value="NZ_JAFEUF010000075.1"/>
</dbReference>
<organism evidence="1 2">
    <name type="scientific">Streptomyces durocortorensis</name>
    <dbReference type="NCBI Taxonomy" id="2811104"/>
    <lineage>
        <taxon>Bacteria</taxon>
        <taxon>Bacillati</taxon>
        <taxon>Actinomycetota</taxon>
        <taxon>Actinomycetes</taxon>
        <taxon>Kitasatosporales</taxon>
        <taxon>Streptomycetaceae</taxon>
        <taxon>Streptomyces</taxon>
    </lineage>
</organism>
<evidence type="ECO:0008006" key="3">
    <source>
        <dbReference type="Google" id="ProtNLM"/>
    </source>
</evidence>
<evidence type="ECO:0000313" key="2">
    <source>
        <dbReference type="Proteomes" id="UP000712045"/>
    </source>
</evidence>
<comment type="caution">
    <text evidence="1">The sequence shown here is derived from an EMBL/GenBank/DDBJ whole genome shotgun (WGS) entry which is preliminary data.</text>
</comment>
<proteinExistence type="predicted"/>
<protein>
    <recommendedName>
        <fullName evidence="3">T4 beta protein</fullName>
    </recommendedName>
</protein>
<dbReference type="InterPro" id="IPR025683">
    <property type="entry name" value="Protein_beta"/>
</dbReference>
<dbReference type="Proteomes" id="UP000712045">
    <property type="component" value="Unassembled WGS sequence"/>
</dbReference>
<sequence>MDKELRRVAAVQKYTPAWLDAPHADLDERAYADLLPSYWSHTGLRPVTDPDLPAAHQAVAAASARDGGNGLGIRIRLPGAWNDELAERTAALLTRTGPEVRVDLLLDLQTVLPSRPDAGKEALRALDALVPLASWRTIATLAGGFPDEVDGLLDRERGEADRADWDTWHEIRASGRSYAEFVRYGDYGTLPARNLGRAADDSDRSPFGLLRYTTERSFLLARFWAEKRGETGVTREAARWITELSDFRGEGASTGDHWYQQCAWTTGSKGTGNAGTWNQVGNVQHMMYVVCCLTGDADRP</sequence>
<keyword evidence="2" id="KW-1185">Reference proteome</keyword>